<dbReference type="Proteomes" id="UP000751614">
    <property type="component" value="Unassembled WGS sequence"/>
</dbReference>
<name>A0ABY2WNK8_9FLAO</name>
<reference evidence="2 3" key="1">
    <citation type="submission" date="2019-05" db="EMBL/GenBank/DDBJ databases">
        <title>Flagellimonas sp. AsT0115, sp. nov., isolated from a marine red algae, Asparagopsis taxiformis.</title>
        <authorList>
            <person name="Kim J."/>
            <person name="Jeong S.E."/>
            <person name="Jeon C.O."/>
        </authorList>
    </citation>
    <scope>NUCLEOTIDE SEQUENCE [LARGE SCALE GENOMIC DNA]</scope>
    <source>
        <strain evidence="2 3">AsT0115</strain>
    </source>
</reference>
<evidence type="ECO:0000313" key="3">
    <source>
        <dbReference type="Proteomes" id="UP000751614"/>
    </source>
</evidence>
<gene>
    <name evidence="2" type="ORF">FGG15_03320</name>
</gene>
<dbReference type="RefSeq" id="WP_138833190.1">
    <property type="nucleotide sequence ID" value="NZ_VCNI01000001.1"/>
</dbReference>
<comment type="caution">
    <text evidence="2">The sequence shown here is derived from an EMBL/GenBank/DDBJ whole genome shotgun (WGS) entry which is preliminary data.</text>
</comment>
<proteinExistence type="predicted"/>
<organism evidence="2 3">
    <name type="scientific">Flagellimonas algicola</name>
    <dbReference type="NCBI Taxonomy" id="2583815"/>
    <lineage>
        <taxon>Bacteria</taxon>
        <taxon>Pseudomonadati</taxon>
        <taxon>Bacteroidota</taxon>
        <taxon>Flavobacteriia</taxon>
        <taxon>Flavobacteriales</taxon>
        <taxon>Flavobacteriaceae</taxon>
        <taxon>Flagellimonas</taxon>
    </lineage>
</organism>
<evidence type="ECO:0000313" key="2">
    <source>
        <dbReference type="EMBL" id="TMU56582.1"/>
    </source>
</evidence>
<dbReference type="EMBL" id="VCNI01000001">
    <property type="protein sequence ID" value="TMU56582.1"/>
    <property type="molecule type" value="Genomic_DNA"/>
</dbReference>
<protein>
    <submittedName>
        <fullName evidence="2">Uncharacterized protein</fullName>
    </submittedName>
</protein>
<keyword evidence="3" id="KW-1185">Reference proteome</keyword>
<feature type="coiled-coil region" evidence="1">
    <location>
        <begin position="70"/>
        <end position="97"/>
    </location>
</feature>
<evidence type="ECO:0000256" key="1">
    <source>
        <dbReference type="SAM" id="Coils"/>
    </source>
</evidence>
<sequence>MANLTKNSKDSIQDLLVRMERNNNIIQRLTKKINSYTCEPRDYSCFEKLYELKQSFKTYAGQQNRIMDLIKQKRGEAKSLKADIQLHLERFKKLEKDIAAYLLATDQYS</sequence>
<accession>A0ABY2WNK8</accession>
<keyword evidence="1" id="KW-0175">Coiled coil</keyword>
<feature type="coiled-coil region" evidence="1">
    <location>
        <begin position="12"/>
        <end position="39"/>
    </location>
</feature>